<reference evidence="6 7" key="1">
    <citation type="submission" date="2016-10" db="EMBL/GenBank/DDBJ databases">
        <authorList>
            <person name="de Groot N.N."/>
        </authorList>
    </citation>
    <scope>NUCLEOTIDE SEQUENCE [LARGE SCALE GENOMIC DNA]</scope>
    <source>
        <strain evidence="6 7">DSM 23310</strain>
    </source>
</reference>
<keyword evidence="3" id="KW-0274">FAD</keyword>
<gene>
    <name evidence="6" type="ORF">SAMN05660923_00828</name>
</gene>
<dbReference type="PRINTS" id="PR00368">
    <property type="entry name" value="FADPNR"/>
</dbReference>
<dbReference type="InterPro" id="IPR023753">
    <property type="entry name" value="FAD/NAD-binding_dom"/>
</dbReference>
<proteinExistence type="predicted"/>
<evidence type="ECO:0000313" key="6">
    <source>
        <dbReference type="EMBL" id="SDW48225.1"/>
    </source>
</evidence>
<dbReference type="RefSeq" id="WP_093751141.1">
    <property type="nucleotide sequence ID" value="NZ_FNNG01000002.1"/>
</dbReference>
<keyword evidence="2" id="KW-0285">Flavoprotein</keyword>
<evidence type="ECO:0000256" key="3">
    <source>
        <dbReference type="ARBA" id="ARBA00022827"/>
    </source>
</evidence>
<feature type="domain" description="FAD/NAD(P)-binding" evidence="4">
    <location>
        <begin position="5"/>
        <end position="295"/>
    </location>
</feature>
<dbReference type="Gene3D" id="3.50.50.60">
    <property type="entry name" value="FAD/NAD(P)-binding domain"/>
    <property type="match status" value="2"/>
</dbReference>
<evidence type="ECO:0000256" key="2">
    <source>
        <dbReference type="ARBA" id="ARBA00022630"/>
    </source>
</evidence>
<protein>
    <submittedName>
        <fullName evidence="6">Nitrite reductase (NADH) large subunit</fullName>
    </submittedName>
</protein>
<dbReference type="Pfam" id="PF18267">
    <property type="entry name" value="Rubredoxin_C"/>
    <property type="match status" value="1"/>
</dbReference>
<evidence type="ECO:0000259" key="4">
    <source>
        <dbReference type="Pfam" id="PF07992"/>
    </source>
</evidence>
<dbReference type="SUPFAM" id="SSF51905">
    <property type="entry name" value="FAD/NAD(P)-binding domain"/>
    <property type="match status" value="2"/>
</dbReference>
<feature type="domain" description="NADH-rubredoxin oxidoreductase C-terminal" evidence="5">
    <location>
        <begin position="316"/>
        <end position="378"/>
    </location>
</feature>
<dbReference type="Proteomes" id="UP000198828">
    <property type="component" value="Unassembled WGS sequence"/>
</dbReference>
<dbReference type="InterPro" id="IPR041575">
    <property type="entry name" value="Rubredoxin_C"/>
</dbReference>
<dbReference type="InterPro" id="IPR050260">
    <property type="entry name" value="FAD-bd_OxRdtase"/>
</dbReference>
<dbReference type="PANTHER" id="PTHR43429:SF3">
    <property type="entry name" value="NITRITE REDUCTASE [NAD(P)H]"/>
    <property type="match status" value="1"/>
</dbReference>
<name>A0A1H2TWE0_9FIRM</name>
<dbReference type="PANTHER" id="PTHR43429">
    <property type="entry name" value="PYRIDINE NUCLEOTIDE-DISULFIDE OXIDOREDUCTASE DOMAIN-CONTAINING"/>
    <property type="match status" value="1"/>
</dbReference>
<dbReference type="OrthoDB" id="9807946at2"/>
<dbReference type="Pfam" id="PF07992">
    <property type="entry name" value="Pyr_redox_2"/>
    <property type="match status" value="1"/>
</dbReference>
<organism evidence="6 7">
    <name type="scientific">Tepidimicrobium xylanilyticum</name>
    <dbReference type="NCBI Taxonomy" id="1123352"/>
    <lineage>
        <taxon>Bacteria</taxon>
        <taxon>Bacillati</taxon>
        <taxon>Bacillota</taxon>
        <taxon>Tissierellia</taxon>
        <taxon>Tissierellales</taxon>
        <taxon>Tepidimicrobiaceae</taxon>
        <taxon>Tepidimicrobium</taxon>
    </lineage>
</organism>
<accession>A0A1H2TWE0</accession>
<dbReference type="PRINTS" id="PR00469">
    <property type="entry name" value="PNDRDTASEII"/>
</dbReference>
<dbReference type="InterPro" id="IPR016156">
    <property type="entry name" value="FAD/NAD-linked_Rdtase_dimer_sf"/>
</dbReference>
<dbReference type="EMBL" id="FNNG01000002">
    <property type="protein sequence ID" value="SDW48225.1"/>
    <property type="molecule type" value="Genomic_DNA"/>
</dbReference>
<comment type="cofactor">
    <cofactor evidence="1">
        <name>FAD</name>
        <dbReference type="ChEBI" id="CHEBI:57692"/>
    </cofactor>
</comment>
<dbReference type="Gene3D" id="3.30.390.30">
    <property type="match status" value="1"/>
</dbReference>
<evidence type="ECO:0000259" key="5">
    <source>
        <dbReference type="Pfam" id="PF18267"/>
    </source>
</evidence>
<dbReference type="GO" id="GO:0016491">
    <property type="term" value="F:oxidoreductase activity"/>
    <property type="evidence" value="ECO:0007669"/>
    <property type="project" value="InterPro"/>
</dbReference>
<dbReference type="InterPro" id="IPR036188">
    <property type="entry name" value="FAD/NAD-bd_sf"/>
</dbReference>
<evidence type="ECO:0000313" key="7">
    <source>
        <dbReference type="Proteomes" id="UP000198828"/>
    </source>
</evidence>
<keyword evidence="7" id="KW-1185">Reference proteome</keyword>
<evidence type="ECO:0000256" key="1">
    <source>
        <dbReference type="ARBA" id="ARBA00001974"/>
    </source>
</evidence>
<dbReference type="AlphaFoldDB" id="A0A1H2TWE0"/>
<sequence length="390" mass="44009">METTKYLIIGNGIAGLSAAKEIRNNDSESSIIMISSEPYHTYYRIKLTEYISKDFEETELLVNKDSWYEERDIKVQLNKIVETIDVEDQKIRLDDGTEIKYEKLLIATGSRPFIPPIAGKYKKGVLALRTLKDLKYIKNYFNKCNNITVIGGGLLGLEAAWSLTKLGKNVSIVEFAPYLLPKQLDEELANKLKDKLVRKGFNIYLSSAADEILGKEQVDGILLNNGQILKSDGVLFSVGIRPNIDLVRDTPIAFDKGVIVNKYLETNIENIYAAGDVIELDGRIIGLWTSANEQGKIAGANMSGKTLEYTEPKLFTSLILDDIKLFSVGDVKNFDRVYEYMEGDIHHKIFANNDRITGGILFGDIRDMSKLKKAVDERMDMKSYTNLLYK</sequence>